<dbReference type="InterPro" id="IPR003439">
    <property type="entry name" value="ABC_transporter-like_ATP-bd"/>
</dbReference>
<accession>A0A5C4RYS2</accession>
<evidence type="ECO:0000256" key="4">
    <source>
        <dbReference type="ARBA" id="ARBA00038388"/>
    </source>
</evidence>
<keyword evidence="3 6" id="KW-0067">ATP-binding</keyword>
<keyword evidence="1" id="KW-0813">Transport</keyword>
<dbReference type="SMART" id="SM00382">
    <property type="entry name" value="AAA"/>
    <property type="match status" value="1"/>
</dbReference>
<dbReference type="SUPFAM" id="SSF52540">
    <property type="entry name" value="P-loop containing nucleoside triphosphate hydrolases"/>
    <property type="match status" value="1"/>
</dbReference>
<dbReference type="GO" id="GO:0016887">
    <property type="term" value="F:ATP hydrolysis activity"/>
    <property type="evidence" value="ECO:0007669"/>
    <property type="project" value="InterPro"/>
</dbReference>
<dbReference type="GO" id="GO:0098796">
    <property type="term" value="C:membrane protein complex"/>
    <property type="evidence" value="ECO:0007669"/>
    <property type="project" value="UniProtKB-ARBA"/>
</dbReference>
<dbReference type="Gene3D" id="3.40.50.300">
    <property type="entry name" value="P-loop containing nucleotide triphosphate hydrolases"/>
    <property type="match status" value="1"/>
</dbReference>
<dbReference type="InterPro" id="IPR027417">
    <property type="entry name" value="P-loop_NTPase"/>
</dbReference>
<dbReference type="PROSITE" id="PS50893">
    <property type="entry name" value="ABC_TRANSPORTER_2"/>
    <property type="match status" value="1"/>
</dbReference>
<dbReference type="GO" id="GO:0005524">
    <property type="term" value="F:ATP binding"/>
    <property type="evidence" value="ECO:0007669"/>
    <property type="project" value="UniProtKB-KW"/>
</dbReference>
<evidence type="ECO:0000259" key="5">
    <source>
        <dbReference type="PROSITE" id="PS50893"/>
    </source>
</evidence>
<dbReference type="PANTHER" id="PTHR24220">
    <property type="entry name" value="IMPORT ATP-BINDING PROTEIN"/>
    <property type="match status" value="1"/>
</dbReference>
<feature type="domain" description="ABC transporter" evidence="5">
    <location>
        <begin position="19"/>
        <end position="248"/>
    </location>
</feature>
<protein>
    <submittedName>
        <fullName evidence="6">ABC transporter ATP-binding protein</fullName>
    </submittedName>
</protein>
<organism evidence="6 7">
    <name type="scientific">Chlorobaculum thiosulfatiphilum</name>
    <name type="common">Chlorobium limicola f.sp. thiosulfatophilum</name>
    <dbReference type="NCBI Taxonomy" id="115852"/>
    <lineage>
        <taxon>Bacteria</taxon>
        <taxon>Pseudomonadati</taxon>
        <taxon>Chlorobiota</taxon>
        <taxon>Chlorobiia</taxon>
        <taxon>Chlorobiales</taxon>
        <taxon>Chlorobiaceae</taxon>
        <taxon>Chlorobaculum</taxon>
    </lineage>
</organism>
<sequence length="248" mass="27031">MQLQVARHRPGTGEARLMLEARNLVKSYALPGQPPLKILDGIDLAVGPGEMVTVIGASGSGKTTLLNLLGTLDAPDEGELRFDGTPIFEGSRCMLSKKELAAFRNRKIGFVFQFHHLLSDFTALENVAMAEFIGTGKLKPAKERAAALLETLGLKARLDHLPSELSGGEQQRVAIARALLNQPKLVLADEPSGNLDSRNSRMLYELMASLSKERQTSFVIVTHNEEFAATADRCLHMQDGRLQACGRI</sequence>
<reference evidence="6 7" key="1">
    <citation type="submission" date="2019-05" db="EMBL/GenBank/DDBJ databases">
        <title>Draft Whole-Genome sequence of the green sulfur bacterium Chlorobaculum thiosulfatiphilum DSM 249.</title>
        <authorList>
            <person name="Meyer T.E."/>
            <person name="Kyndt J.A."/>
        </authorList>
    </citation>
    <scope>NUCLEOTIDE SEQUENCE [LARGE SCALE GENOMIC DNA]</scope>
    <source>
        <strain evidence="6 7">DSM 249</strain>
    </source>
</reference>
<dbReference type="PROSITE" id="PS00211">
    <property type="entry name" value="ABC_TRANSPORTER_1"/>
    <property type="match status" value="1"/>
</dbReference>
<comment type="similarity">
    <text evidence="4">Belongs to the ABC transporter superfamily. Macrolide exporter (TC 3.A.1.122) family.</text>
</comment>
<keyword evidence="2" id="KW-0547">Nucleotide-binding</keyword>
<comment type="caution">
    <text evidence="6">The sequence shown here is derived from an EMBL/GenBank/DDBJ whole genome shotgun (WGS) entry which is preliminary data.</text>
</comment>
<gene>
    <name evidence="6" type="ORF">FGF66_12075</name>
</gene>
<dbReference type="InterPro" id="IPR003593">
    <property type="entry name" value="AAA+_ATPase"/>
</dbReference>
<keyword evidence="7" id="KW-1185">Reference proteome</keyword>
<dbReference type="FunFam" id="3.40.50.300:FF:000032">
    <property type="entry name" value="Export ABC transporter ATP-binding protein"/>
    <property type="match status" value="1"/>
</dbReference>
<dbReference type="OrthoDB" id="9769100at2"/>
<dbReference type="AlphaFoldDB" id="A0A5C4RYS2"/>
<proteinExistence type="inferred from homology"/>
<evidence type="ECO:0000313" key="6">
    <source>
        <dbReference type="EMBL" id="TNJ36280.1"/>
    </source>
</evidence>
<dbReference type="InterPro" id="IPR017911">
    <property type="entry name" value="MacB-like_ATP-bd"/>
</dbReference>
<dbReference type="GO" id="GO:0005886">
    <property type="term" value="C:plasma membrane"/>
    <property type="evidence" value="ECO:0007669"/>
    <property type="project" value="TreeGrafter"/>
</dbReference>
<dbReference type="PANTHER" id="PTHR24220:SF689">
    <property type="entry name" value="LIPOPROTEIN-RELEASING SYSTEM ATP-BINDING PROTEIN LOLD"/>
    <property type="match status" value="1"/>
</dbReference>
<name>A0A5C4RYS2_CHLTI</name>
<dbReference type="InterPro" id="IPR015854">
    <property type="entry name" value="ABC_transpr_LolD-like"/>
</dbReference>
<dbReference type="GO" id="GO:0022857">
    <property type="term" value="F:transmembrane transporter activity"/>
    <property type="evidence" value="ECO:0007669"/>
    <property type="project" value="TreeGrafter"/>
</dbReference>
<dbReference type="Proteomes" id="UP000308271">
    <property type="component" value="Unassembled WGS sequence"/>
</dbReference>
<dbReference type="CDD" id="cd03255">
    <property type="entry name" value="ABC_MJ0796_LolCDE_FtsE"/>
    <property type="match status" value="1"/>
</dbReference>
<evidence type="ECO:0000256" key="1">
    <source>
        <dbReference type="ARBA" id="ARBA00022448"/>
    </source>
</evidence>
<evidence type="ECO:0000256" key="3">
    <source>
        <dbReference type="ARBA" id="ARBA00022840"/>
    </source>
</evidence>
<dbReference type="InterPro" id="IPR017871">
    <property type="entry name" value="ABC_transporter-like_CS"/>
</dbReference>
<dbReference type="EMBL" id="VDCH01000043">
    <property type="protein sequence ID" value="TNJ36280.1"/>
    <property type="molecule type" value="Genomic_DNA"/>
</dbReference>
<evidence type="ECO:0000256" key="2">
    <source>
        <dbReference type="ARBA" id="ARBA00022741"/>
    </source>
</evidence>
<dbReference type="Pfam" id="PF00005">
    <property type="entry name" value="ABC_tran"/>
    <property type="match status" value="1"/>
</dbReference>
<evidence type="ECO:0000313" key="7">
    <source>
        <dbReference type="Proteomes" id="UP000308271"/>
    </source>
</evidence>